<evidence type="ECO:0000313" key="8">
    <source>
        <dbReference type="EMBL" id="GGN31745.1"/>
    </source>
</evidence>
<proteinExistence type="predicted"/>
<accession>A0ABQ2IZH4</accession>
<protein>
    <recommendedName>
        <fullName evidence="10">MFS transporter</fullName>
    </recommendedName>
</protein>
<feature type="region of interest" description="Disordered" evidence="6">
    <location>
        <begin position="1"/>
        <end position="60"/>
    </location>
</feature>
<feature type="transmembrane region" description="Helical" evidence="7">
    <location>
        <begin position="376"/>
        <end position="399"/>
    </location>
</feature>
<gene>
    <name evidence="8" type="ORF">GCM10012285_01490</name>
</gene>
<keyword evidence="3 7" id="KW-0812">Transmembrane</keyword>
<dbReference type="SUPFAM" id="SSF103473">
    <property type="entry name" value="MFS general substrate transporter"/>
    <property type="match status" value="1"/>
</dbReference>
<evidence type="ECO:0000256" key="2">
    <source>
        <dbReference type="ARBA" id="ARBA00022475"/>
    </source>
</evidence>
<dbReference type="PANTHER" id="PTHR23513">
    <property type="entry name" value="INTEGRAL MEMBRANE EFFLUX PROTEIN-RELATED"/>
    <property type="match status" value="1"/>
</dbReference>
<evidence type="ECO:0000256" key="5">
    <source>
        <dbReference type="ARBA" id="ARBA00023136"/>
    </source>
</evidence>
<keyword evidence="2" id="KW-1003">Cell membrane</keyword>
<dbReference type="InterPro" id="IPR011701">
    <property type="entry name" value="MFS"/>
</dbReference>
<dbReference type="Gene3D" id="1.20.1250.20">
    <property type="entry name" value="MFS general substrate transporter like domains"/>
    <property type="match status" value="1"/>
</dbReference>
<evidence type="ECO:0008006" key="10">
    <source>
        <dbReference type="Google" id="ProtNLM"/>
    </source>
</evidence>
<evidence type="ECO:0000256" key="6">
    <source>
        <dbReference type="SAM" id="MobiDB-lite"/>
    </source>
</evidence>
<feature type="transmembrane region" description="Helical" evidence="7">
    <location>
        <begin position="318"/>
        <end position="340"/>
    </location>
</feature>
<dbReference type="Pfam" id="PF07690">
    <property type="entry name" value="MFS_1"/>
    <property type="match status" value="1"/>
</dbReference>
<feature type="transmembrane region" description="Helical" evidence="7">
    <location>
        <begin position="439"/>
        <end position="457"/>
    </location>
</feature>
<comment type="subcellular location">
    <subcellularLocation>
        <location evidence="1">Cell membrane</location>
        <topology evidence="1">Multi-pass membrane protein</topology>
    </subcellularLocation>
</comment>
<feature type="transmembrane region" description="Helical" evidence="7">
    <location>
        <begin position="352"/>
        <end position="370"/>
    </location>
</feature>
<dbReference type="CDD" id="cd06173">
    <property type="entry name" value="MFS_MefA_like"/>
    <property type="match status" value="1"/>
</dbReference>
<evidence type="ECO:0000256" key="1">
    <source>
        <dbReference type="ARBA" id="ARBA00004651"/>
    </source>
</evidence>
<feature type="transmembrane region" description="Helical" evidence="7">
    <location>
        <begin position="411"/>
        <end position="433"/>
    </location>
</feature>
<keyword evidence="9" id="KW-1185">Reference proteome</keyword>
<keyword evidence="4 7" id="KW-1133">Transmembrane helix</keyword>
<comment type="caution">
    <text evidence="8">The sequence shown here is derived from an EMBL/GenBank/DDBJ whole genome shotgun (WGS) entry which is preliminary data.</text>
</comment>
<feature type="transmembrane region" description="Helical" evidence="7">
    <location>
        <begin position="286"/>
        <end position="306"/>
    </location>
</feature>
<reference evidence="9" key="1">
    <citation type="journal article" date="2019" name="Int. J. Syst. Evol. Microbiol.">
        <title>The Global Catalogue of Microorganisms (GCM) 10K type strain sequencing project: providing services to taxonomists for standard genome sequencing and annotation.</title>
        <authorList>
            <consortium name="The Broad Institute Genomics Platform"/>
            <consortium name="The Broad Institute Genome Sequencing Center for Infectious Disease"/>
            <person name="Wu L."/>
            <person name="Ma J."/>
        </authorList>
    </citation>
    <scope>NUCLEOTIDE SEQUENCE [LARGE SCALE GENOMIC DNA]</scope>
    <source>
        <strain evidence="9">CGMCC 4.7323</strain>
    </source>
</reference>
<dbReference type="InterPro" id="IPR036259">
    <property type="entry name" value="MFS_trans_sf"/>
</dbReference>
<evidence type="ECO:0000313" key="9">
    <source>
        <dbReference type="Proteomes" id="UP000600080"/>
    </source>
</evidence>
<dbReference type="Proteomes" id="UP000600080">
    <property type="component" value="Unassembled WGS sequence"/>
</dbReference>
<feature type="transmembrane region" description="Helical" evidence="7">
    <location>
        <begin position="105"/>
        <end position="123"/>
    </location>
</feature>
<organism evidence="8 9">
    <name type="scientific">Streptomyces kronopolitis</name>
    <dbReference type="NCBI Taxonomy" id="1612435"/>
    <lineage>
        <taxon>Bacteria</taxon>
        <taxon>Bacillati</taxon>
        <taxon>Actinomycetota</taxon>
        <taxon>Actinomycetes</taxon>
        <taxon>Kitasatosporales</taxon>
        <taxon>Streptomycetaceae</taxon>
        <taxon>Streptomyces</taxon>
    </lineage>
</organism>
<evidence type="ECO:0000256" key="3">
    <source>
        <dbReference type="ARBA" id="ARBA00022692"/>
    </source>
</evidence>
<keyword evidence="5 7" id="KW-0472">Membrane</keyword>
<evidence type="ECO:0000256" key="7">
    <source>
        <dbReference type="SAM" id="Phobius"/>
    </source>
</evidence>
<dbReference type="PANTHER" id="PTHR23513:SF6">
    <property type="entry name" value="MAJOR FACILITATOR SUPERFAMILY ASSOCIATED DOMAIN-CONTAINING PROTEIN"/>
    <property type="match status" value="1"/>
</dbReference>
<feature type="transmembrane region" description="Helical" evidence="7">
    <location>
        <begin position="72"/>
        <end position="99"/>
    </location>
</feature>
<evidence type="ECO:0000256" key="4">
    <source>
        <dbReference type="ARBA" id="ARBA00022989"/>
    </source>
</evidence>
<name>A0ABQ2IZH4_9ACTN</name>
<sequence>MASHGTAHSGTPRGRLTARLTPGAGTDGSGGRPCHLRPRRCETGPGPGPVTGPAPVAAAAPPLPRVRRDIRLFWWAGTCDALGSQTSGLVLPLLLLSLGRTPAEVGAVAGLGAAATLLLGPLAAVPADRGARKRVMVGAALVSAAAMTGVALAVRSGTVPMAVLLGAVLVERAATSCYEAASLGTVPLVCPASEHRRVLARLQAGERGALVLGPALGGLLFQAGRWLPFLADALSYAVAALCIRALRTELSAPRDQLPTDGGPRRTWRTLSAEAGAGVALIRRDPFLRLALVWISAVNALLVALYYTTVFALEDDGRGAAGLGLVLALAGAAGLVGALLAPRLAGRRSPGSVLVAVSWLLVPPAAALAAARDAWQFGLLFGLLCLLTPLATVALQARVIQVTPPGLQARTGTVLATVSGAAAALAPALAGLAADRAGSGATLLGCAVLLAVLALHVTRAAPAATRGPGEEPA</sequence>
<dbReference type="EMBL" id="BMND01000001">
    <property type="protein sequence ID" value="GGN31745.1"/>
    <property type="molecule type" value="Genomic_DNA"/>
</dbReference>